<evidence type="ECO:0000313" key="2">
    <source>
        <dbReference type="EMBL" id="MPA55341.1"/>
    </source>
</evidence>
<dbReference type="EMBL" id="GHES01024781">
    <property type="protein sequence ID" value="MPA55340.1"/>
    <property type="molecule type" value="Transcribed_RNA"/>
</dbReference>
<sequence>MDENDEDDLFVPLKRRLEDTLIADDKHEFVSIIKSQLASENPGIDPFELHPPELSNKICRFLAVNCAAALINGETGQTLDLNVSCSLGFFPLHHAANSFSPGLTELFLFHGARTDLRSKHRIPEYNDKIPLNTALEFLRTSKPLIEWTPQKSIFKLLILLCQPRVQSALETIELLAWNTKVTEEEILHCARDGKLVEFAALMMVARKKIIDPFTTVHKCIMSQFSALTLEEFSLMKSGESNKLAMLGDKKAVMVSALQLLDVFKRAGDALEAYVKQDKIDVTKVQAITEVACLLLQAGFDLKDQDTDLNDISWFRTEESLKHILKIIECNAYPPKDHGMPHYSQSGHRWTTYGKLRNEELNTCKESDEKKSMTWGKHERWKSATIPPRSLVSSPVLRSFHTARVLKASLGFKCPTTMGTQVKNEMKVVELLYLPNVPSSKPWYSFASIIKRCIRHI</sequence>
<name>A0A5B7AIJ6_DAVIN</name>
<protein>
    <submittedName>
        <fullName evidence="2">Uncharacterized protein</fullName>
    </submittedName>
</protein>
<dbReference type="EMBL" id="GHES01024782">
    <property type="protein sequence ID" value="MPA55341.1"/>
    <property type="molecule type" value="Transcribed_RNA"/>
</dbReference>
<gene>
    <name evidence="1" type="ORF">Din_024781</name>
    <name evidence="2" type="ORF">Din_024782</name>
</gene>
<proteinExistence type="predicted"/>
<dbReference type="AlphaFoldDB" id="A0A5B7AIJ6"/>
<reference evidence="2" key="1">
    <citation type="submission" date="2019-08" db="EMBL/GenBank/DDBJ databases">
        <title>Reference gene set and small RNA set construction with multiple tissues from Davidia involucrata Baill.</title>
        <authorList>
            <person name="Yang H."/>
            <person name="Zhou C."/>
            <person name="Li G."/>
            <person name="Wang J."/>
            <person name="Gao P."/>
            <person name="Wang M."/>
            <person name="Wang R."/>
            <person name="Zhao Y."/>
        </authorList>
    </citation>
    <scope>NUCLEOTIDE SEQUENCE</scope>
    <source>
        <tissue evidence="2">Mixed with DoveR01_LX</tissue>
    </source>
</reference>
<organism evidence="2">
    <name type="scientific">Davidia involucrata</name>
    <name type="common">Dove tree</name>
    <dbReference type="NCBI Taxonomy" id="16924"/>
    <lineage>
        <taxon>Eukaryota</taxon>
        <taxon>Viridiplantae</taxon>
        <taxon>Streptophyta</taxon>
        <taxon>Embryophyta</taxon>
        <taxon>Tracheophyta</taxon>
        <taxon>Spermatophyta</taxon>
        <taxon>Magnoliopsida</taxon>
        <taxon>eudicotyledons</taxon>
        <taxon>Gunneridae</taxon>
        <taxon>Pentapetalae</taxon>
        <taxon>asterids</taxon>
        <taxon>Cornales</taxon>
        <taxon>Nyssaceae</taxon>
        <taxon>Davidia</taxon>
    </lineage>
</organism>
<accession>A0A5B7AIJ6</accession>
<evidence type="ECO:0000313" key="1">
    <source>
        <dbReference type="EMBL" id="MPA55340.1"/>
    </source>
</evidence>